<dbReference type="AlphaFoldDB" id="A0A0F9G2I3"/>
<proteinExistence type="predicted"/>
<reference evidence="2" key="1">
    <citation type="journal article" date="2015" name="Nature">
        <title>Complex archaea that bridge the gap between prokaryotes and eukaryotes.</title>
        <authorList>
            <person name="Spang A."/>
            <person name="Saw J.H."/>
            <person name="Jorgensen S.L."/>
            <person name="Zaremba-Niedzwiedzka K."/>
            <person name="Martijn J."/>
            <person name="Lind A.E."/>
            <person name="van Eijk R."/>
            <person name="Schleper C."/>
            <person name="Guy L."/>
            <person name="Ettema T.J."/>
        </authorList>
    </citation>
    <scope>NUCLEOTIDE SEQUENCE</scope>
</reference>
<dbReference type="Pfam" id="PF13614">
    <property type="entry name" value="AAA_31"/>
    <property type="match status" value="1"/>
</dbReference>
<evidence type="ECO:0000313" key="2">
    <source>
        <dbReference type="EMBL" id="KKL63745.1"/>
    </source>
</evidence>
<name>A0A0F9G2I3_9ZZZZ</name>
<accession>A0A0F9G2I3</accession>
<dbReference type="CDD" id="cd02042">
    <property type="entry name" value="ParAB_family"/>
    <property type="match status" value="1"/>
</dbReference>
<comment type="caution">
    <text evidence="2">The sequence shown here is derived from an EMBL/GenBank/DDBJ whole genome shotgun (WGS) entry which is preliminary data.</text>
</comment>
<dbReference type="EMBL" id="LAZR01028059">
    <property type="protein sequence ID" value="KKL63745.1"/>
    <property type="molecule type" value="Genomic_DNA"/>
</dbReference>
<dbReference type="InterPro" id="IPR027417">
    <property type="entry name" value="P-loop_NTPase"/>
</dbReference>
<gene>
    <name evidence="2" type="ORF">LCGC14_2172020</name>
</gene>
<dbReference type="PANTHER" id="PTHR13696">
    <property type="entry name" value="P-LOOP CONTAINING NUCLEOSIDE TRIPHOSPHATE HYDROLASE"/>
    <property type="match status" value="1"/>
</dbReference>
<dbReference type="PANTHER" id="PTHR13696:SF52">
    <property type="entry name" value="PARA FAMILY PROTEIN CT_582"/>
    <property type="match status" value="1"/>
</dbReference>
<dbReference type="SUPFAM" id="SSF52540">
    <property type="entry name" value="P-loop containing nucleoside triphosphate hydrolases"/>
    <property type="match status" value="1"/>
</dbReference>
<evidence type="ECO:0000259" key="1">
    <source>
        <dbReference type="Pfam" id="PF13614"/>
    </source>
</evidence>
<dbReference type="InterPro" id="IPR050678">
    <property type="entry name" value="DNA_Partitioning_ATPase"/>
</dbReference>
<organism evidence="2">
    <name type="scientific">marine sediment metagenome</name>
    <dbReference type="NCBI Taxonomy" id="412755"/>
    <lineage>
        <taxon>unclassified sequences</taxon>
        <taxon>metagenomes</taxon>
        <taxon>ecological metagenomes</taxon>
    </lineage>
</organism>
<feature type="domain" description="AAA" evidence="1">
    <location>
        <begin position="2"/>
        <end position="177"/>
    </location>
</feature>
<protein>
    <recommendedName>
        <fullName evidence="1">AAA domain-containing protein</fullName>
    </recommendedName>
</protein>
<sequence length="288" mass="31851">MTKIIAVAMQKGGVGKTTTALHLSHALAMSGRKVLLIDTDPQASATDRFFSVAFKGTLADVLGVQGEGTMQFKDVITPTHQQNLWLIPADDRLEDSAKRVDDQNSSIGGIYAFDLMLRGERLPFDYVILDTPPGRSSLLMASLVAADEVIMPVQLQPMGFEGFDKLISGTIQQARRHQSIRGEIRLRLRAVVPTFYNQNQLASKAFLRALENAEHPDYEDMPLPLAPQPVVESTGFVNASAPIPFDVKGQELYRARTIWEMTPGNQQSTIVRGQQAYEELARYVDSYA</sequence>
<dbReference type="Gene3D" id="3.40.50.300">
    <property type="entry name" value="P-loop containing nucleotide triphosphate hydrolases"/>
    <property type="match status" value="1"/>
</dbReference>
<dbReference type="InterPro" id="IPR025669">
    <property type="entry name" value="AAA_dom"/>
</dbReference>